<protein>
    <submittedName>
        <fullName evidence="1">Uncharacterized protein</fullName>
    </submittedName>
</protein>
<reference evidence="1 2" key="1">
    <citation type="submission" date="2020-03" db="EMBL/GenBank/DDBJ databases">
        <title>WGS of actinomycetes isolated from Thailand.</title>
        <authorList>
            <person name="Thawai C."/>
        </authorList>
    </citation>
    <scope>NUCLEOTIDE SEQUENCE [LARGE SCALE GENOMIC DNA]</scope>
    <source>
        <strain evidence="1 2">HSS6-12</strain>
    </source>
</reference>
<name>A0ABX0ZE89_9ACTN</name>
<keyword evidence="2" id="KW-1185">Reference proteome</keyword>
<accession>A0ABX0ZE89</accession>
<sequence length="234" mass="25895">MTSSVWLHRDEDFHPGAELFRSERLFALWSYSATHGQLLLRADRMPGDDRRLPTTVEVLFKPVEAVRMQGGYRGLVIRCATDDEAAGIEGDIAGHRPGSARVLMLESEGVTGYAVTLAVGWREGLLSRLQPSLFNTFSPYDPVWPTKPLAGVGAELDTASPQEVAEAFLAGMPNGIRRERRATVYVLTAVTEQDGRRSRHNVGVFLTESDAEEALRLVEPHVRSCWVEPLPTVL</sequence>
<dbReference type="RefSeq" id="WP_168003718.1">
    <property type="nucleotide sequence ID" value="NZ_JAATEO010000041.1"/>
</dbReference>
<gene>
    <name evidence="1" type="ORF">HCJ94_26230</name>
</gene>
<evidence type="ECO:0000313" key="1">
    <source>
        <dbReference type="EMBL" id="NJP35373.1"/>
    </source>
</evidence>
<evidence type="ECO:0000313" key="2">
    <source>
        <dbReference type="Proteomes" id="UP000783871"/>
    </source>
</evidence>
<organism evidence="1 2">
    <name type="scientific">Micromonospora thermarum</name>
    <dbReference type="NCBI Taxonomy" id="2720024"/>
    <lineage>
        <taxon>Bacteria</taxon>
        <taxon>Bacillati</taxon>
        <taxon>Actinomycetota</taxon>
        <taxon>Actinomycetes</taxon>
        <taxon>Micromonosporales</taxon>
        <taxon>Micromonosporaceae</taxon>
        <taxon>Micromonospora</taxon>
    </lineage>
</organism>
<proteinExistence type="predicted"/>
<dbReference type="Proteomes" id="UP000783871">
    <property type="component" value="Unassembled WGS sequence"/>
</dbReference>
<comment type="caution">
    <text evidence="1">The sequence shown here is derived from an EMBL/GenBank/DDBJ whole genome shotgun (WGS) entry which is preliminary data.</text>
</comment>
<dbReference type="EMBL" id="JAATEO010000041">
    <property type="protein sequence ID" value="NJP35373.1"/>
    <property type="molecule type" value="Genomic_DNA"/>
</dbReference>